<keyword evidence="1" id="KW-1133">Transmembrane helix</keyword>
<keyword evidence="1" id="KW-0472">Membrane</keyword>
<dbReference type="AlphaFoldDB" id="X0UBP7"/>
<organism evidence="2">
    <name type="scientific">marine sediment metagenome</name>
    <dbReference type="NCBI Taxonomy" id="412755"/>
    <lineage>
        <taxon>unclassified sequences</taxon>
        <taxon>metagenomes</taxon>
        <taxon>ecological metagenomes</taxon>
    </lineage>
</organism>
<evidence type="ECO:0000256" key="1">
    <source>
        <dbReference type="SAM" id="Phobius"/>
    </source>
</evidence>
<comment type="caution">
    <text evidence="2">The sequence shown here is derived from an EMBL/GenBank/DDBJ whole genome shotgun (WGS) entry which is preliminary data.</text>
</comment>
<feature type="transmembrane region" description="Helical" evidence="1">
    <location>
        <begin position="62"/>
        <end position="82"/>
    </location>
</feature>
<feature type="transmembrane region" description="Helical" evidence="1">
    <location>
        <begin position="6"/>
        <end position="27"/>
    </location>
</feature>
<feature type="transmembrane region" description="Helical" evidence="1">
    <location>
        <begin position="34"/>
        <end position="56"/>
    </location>
</feature>
<feature type="non-terminal residue" evidence="2">
    <location>
        <position position="270"/>
    </location>
</feature>
<evidence type="ECO:0000313" key="2">
    <source>
        <dbReference type="EMBL" id="GAG02960.1"/>
    </source>
</evidence>
<gene>
    <name evidence="2" type="ORF">S01H1_36243</name>
</gene>
<proteinExistence type="predicted"/>
<keyword evidence="1" id="KW-0812">Transmembrane</keyword>
<protein>
    <submittedName>
        <fullName evidence="2">Uncharacterized protein</fullName>
    </submittedName>
</protein>
<sequence length="270" mass="29220">AETIRLAVSTAVLGAAIGPVLLGLGALGWALAGIVTVAATIKKTIMGAVAAIVLLATRLPTAAIVSFASGLLLGAFAITTLGNRVRNFLSRLPLIGKGFEKLFHTAKILFLEFNEFLWENLRRVIDWAIEFLGVFSALDSALGWITRKTVDKLKEFREGIQDNITDIEARKLFEEFKHEFLTGARGAVDAAKIAKDELKTQGDEMVDAIEKLYTDLRAAQEKGAPGTPKIIDAAKLKAATETVGNMFTELGRKIALAKGEIEPFTHEIED</sequence>
<accession>X0UBP7</accession>
<reference evidence="2" key="1">
    <citation type="journal article" date="2014" name="Front. Microbiol.">
        <title>High frequency of phylogenetically diverse reductive dehalogenase-homologous genes in deep subseafloor sedimentary metagenomes.</title>
        <authorList>
            <person name="Kawai M."/>
            <person name="Futagami T."/>
            <person name="Toyoda A."/>
            <person name="Takaki Y."/>
            <person name="Nishi S."/>
            <person name="Hori S."/>
            <person name="Arai W."/>
            <person name="Tsubouchi T."/>
            <person name="Morono Y."/>
            <person name="Uchiyama I."/>
            <person name="Ito T."/>
            <person name="Fujiyama A."/>
            <person name="Inagaki F."/>
            <person name="Takami H."/>
        </authorList>
    </citation>
    <scope>NUCLEOTIDE SEQUENCE</scope>
    <source>
        <strain evidence="2">Expedition CK06-06</strain>
    </source>
</reference>
<name>X0UBP7_9ZZZZ</name>
<feature type="non-terminal residue" evidence="2">
    <location>
        <position position="1"/>
    </location>
</feature>
<dbReference type="EMBL" id="BARS01022696">
    <property type="protein sequence ID" value="GAG02960.1"/>
    <property type="molecule type" value="Genomic_DNA"/>
</dbReference>